<proteinExistence type="predicted"/>
<dbReference type="EMBL" id="BAAAHE010000008">
    <property type="protein sequence ID" value="GAA0610455.1"/>
    <property type="molecule type" value="Genomic_DNA"/>
</dbReference>
<evidence type="ECO:0000259" key="1">
    <source>
        <dbReference type="Pfam" id="PF21897"/>
    </source>
</evidence>
<dbReference type="InterPro" id="IPR054212">
    <property type="entry name" value="DUF6919"/>
</dbReference>
<name>A0ABP3RJ28_9ACTN</name>
<dbReference type="Proteomes" id="UP001500957">
    <property type="component" value="Unassembled WGS sequence"/>
</dbReference>
<dbReference type="Pfam" id="PF21897">
    <property type="entry name" value="DUF6919"/>
    <property type="match status" value="1"/>
</dbReference>
<dbReference type="RefSeq" id="WP_344602386.1">
    <property type="nucleotide sequence ID" value="NZ_BAAAHE010000008.1"/>
</dbReference>
<sequence length="190" mass="20811">MSTPEKDLAPWSACRTLADLGAVTARWLRGEVQYFPGHNDPTEPPLPETKGLIDVLVDLNCAGYVTTNSQPGQSMTRDGNAQRAFVRGYCTEDTFRRIDAALFGTELIALPRPPGMYHLCPVPVTTVKGKNFTWGGMSSGEPEAIAREFGGALNDTMLEVLTTCWLVDVLDPVWGRTNLLWSKLRKGLVG</sequence>
<evidence type="ECO:0000313" key="3">
    <source>
        <dbReference type="Proteomes" id="UP001500957"/>
    </source>
</evidence>
<protein>
    <recommendedName>
        <fullName evidence="1">DUF6919 domain-containing protein</fullName>
    </recommendedName>
</protein>
<evidence type="ECO:0000313" key="2">
    <source>
        <dbReference type="EMBL" id="GAA0610455.1"/>
    </source>
</evidence>
<gene>
    <name evidence="2" type="ORF">GCM10009547_10610</name>
</gene>
<accession>A0ABP3RJ28</accession>
<keyword evidence="3" id="KW-1185">Reference proteome</keyword>
<organism evidence="2 3">
    <name type="scientific">Sporichthya brevicatena</name>
    <dbReference type="NCBI Taxonomy" id="171442"/>
    <lineage>
        <taxon>Bacteria</taxon>
        <taxon>Bacillati</taxon>
        <taxon>Actinomycetota</taxon>
        <taxon>Actinomycetes</taxon>
        <taxon>Sporichthyales</taxon>
        <taxon>Sporichthyaceae</taxon>
        <taxon>Sporichthya</taxon>
    </lineage>
</organism>
<comment type="caution">
    <text evidence="2">The sequence shown here is derived from an EMBL/GenBank/DDBJ whole genome shotgun (WGS) entry which is preliminary data.</text>
</comment>
<reference evidence="3" key="1">
    <citation type="journal article" date="2019" name="Int. J. Syst. Evol. Microbiol.">
        <title>The Global Catalogue of Microorganisms (GCM) 10K type strain sequencing project: providing services to taxonomists for standard genome sequencing and annotation.</title>
        <authorList>
            <consortium name="The Broad Institute Genomics Platform"/>
            <consortium name="The Broad Institute Genome Sequencing Center for Infectious Disease"/>
            <person name="Wu L."/>
            <person name="Ma J."/>
        </authorList>
    </citation>
    <scope>NUCLEOTIDE SEQUENCE [LARGE SCALE GENOMIC DNA]</scope>
    <source>
        <strain evidence="3">JCM 10671</strain>
    </source>
</reference>
<feature type="domain" description="DUF6919" evidence="1">
    <location>
        <begin position="9"/>
        <end position="188"/>
    </location>
</feature>